<proteinExistence type="predicted"/>
<gene>
    <name evidence="2" type="ORF">SAMN04244559_01369</name>
</gene>
<keyword evidence="3" id="KW-1185">Reference proteome</keyword>
<feature type="transmembrane region" description="Helical" evidence="1">
    <location>
        <begin position="12"/>
        <end position="33"/>
    </location>
</feature>
<dbReference type="RefSeq" id="WP_074766869.1">
    <property type="nucleotide sequence ID" value="NZ_FNWO01000005.1"/>
</dbReference>
<dbReference type="Proteomes" id="UP000182983">
    <property type="component" value="Unassembled WGS sequence"/>
</dbReference>
<keyword evidence="1" id="KW-0812">Transmembrane</keyword>
<dbReference type="AlphaFoldDB" id="A0A1H6HC91"/>
<evidence type="ECO:0000256" key="1">
    <source>
        <dbReference type="SAM" id="Phobius"/>
    </source>
</evidence>
<feature type="transmembrane region" description="Helical" evidence="1">
    <location>
        <begin position="81"/>
        <end position="100"/>
    </location>
</feature>
<evidence type="ECO:0000313" key="2">
    <source>
        <dbReference type="EMBL" id="SEH33401.1"/>
    </source>
</evidence>
<organism evidence="2 3">
    <name type="scientific">Magnetospirillum fulvum</name>
    <name type="common">Rhodospirillum fulvum</name>
    <dbReference type="NCBI Taxonomy" id="1082"/>
    <lineage>
        <taxon>Bacteria</taxon>
        <taxon>Pseudomonadati</taxon>
        <taxon>Pseudomonadota</taxon>
        <taxon>Alphaproteobacteria</taxon>
        <taxon>Rhodospirillales</taxon>
        <taxon>Rhodospirillaceae</taxon>
        <taxon>Magnetospirillum</taxon>
    </lineage>
</organism>
<dbReference type="OrthoDB" id="5195601at2"/>
<keyword evidence="1" id="KW-0472">Membrane</keyword>
<reference evidence="3" key="1">
    <citation type="submission" date="2016-10" db="EMBL/GenBank/DDBJ databases">
        <authorList>
            <person name="Varghese N."/>
            <person name="Submissions S."/>
        </authorList>
    </citation>
    <scope>NUCLEOTIDE SEQUENCE [LARGE SCALE GENOMIC DNA]</scope>
    <source>
        <strain evidence="3">DSM 13234</strain>
    </source>
</reference>
<sequence>MLFAELIHPLAARATLGLFVLIWGSAVAAGLFADREMLAFIKEVVVWTLFLLTPLTMLTAGTGLILGRARPGPITDRKRRRLRLIVAIGIVILLPATLVLDAMVQSDSYDATLFLVFQGIELVAGLVLLTLMGISVRDGILAKRDAAVAQGS</sequence>
<evidence type="ECO:0000313" key="3">
    <source>
        <dbReference type="Proteomes" id="UP000182983"/>
    </source>
</evidence>
<dbReference type="EMBL" id="FNWO01000005">
    <property type="protein sequence ID" value="SEH33401.1"/>
    <property type="molecule type" value="Genomic_DNA"/>
</dbReference>
<evidence type="ECO:0008006" key="4">
    <source>
        <dbReference type="Google" id="ProtNLM"/>
    </source>
</evidence>
<feature type="transmembrane region" description="Helical" evidence="1">
    <location>
        <begin position="45"/>
        <end position="69"/>
    </location>
</feature>
<name>A0A1H6HC91_MAGFU</name>
<feature type="transmembrane region" description="Helical" evidence="1">
    <location>
        <begin position="112"/>
        <end position="134"/>
    </location>
</feature>
<keyword evidence="1" id="KW-1133">Transmembrane helix</keyword>
<protein>
    <recommendedName>
        <fullName evidence="4">Transmembrane protein</fullName>
    </recommendedName>
</protein>
<accession>A0A1H6HC91</accession>